<proteinExistence type="predicted"/>
<dbReference type="Pfam" id="PF13517">
    <property type="entry name" value="FG-GAP_3"/>
    <property type="match status" value="1"/>
</dbReference>
<evidence type="ECO:0000256" key="1">
    <source>
        <dbReference type="ARBA" id="ARBA00022729"/>
    </source>
</evidence>
<protein>
    <submittedName>
        <fullName evidence="2">T9SS type A sorting domain-containing protein</fullName>
    </submittedName>
</protein>
<dbReference type="RefSeq" id="WP_244677054.1">
    <property type="nucleotide sequence ID" value="NZ_CP095046.1"/>
</dbReference>
<name>A0A8T9Q887_9BACT</name>
<keyword evidence="1" id="KW-0732">Signal</keyword>
<evidence type="ECO:0000313" key="2">
    <source>
        <dbReference type="EMBL" id="UOQ73704.1"/>
    </source>
</evidence>
<dbReference type="AlphaFoldDB" id="A0A8T9Q887"/>
<reference evidence="2" key="1">
    <citation type="submission" date="2022-04" db="EMBL/GenBank/DDBJ databases">
        <title>Hymenobacter sp. isolated from the air.</title>
        <authorList>
            <person name="Won M."/>
            <person name="Lee C.-M."/>
            <person name="Woen H.-Y."/>
            <person name="Kwon S.-W."/>
        </authorList>
    </citation>
    <scope>NUCLEOTIDE SEQUENCE</scope>
    <source>
        <strain evidence="2">5116S-3</strain>
    </source>
</reference>
<dbReference type="EMBL" id="CP095046">
    <property type="protein sequence ID" value="UOQ73704.1"/>
    <property type="molecule type" value="Genomic_DNA"/>
</dbReference>
<dbReference type="InterPro" id="IPR028994">
    <property type="entry name" value="Integrin_alpha_N"/>
</dbReference>
<evidence type="ECO:0000313" key="3">
    <source>
        <dbReference type="Proteomes" id="UP000831796"/>
    </source>
</evidence>
<dbReference type="Proteomes" id="UP000831796">
    <property type="component" value="Chromosome"/>
</dbReference>
<dbReference type="InterPro" id="IPR026444">
    <property type="entry name" value="Secre_tail"/>
</dbReference>
<gene>
    <name evidence="2" type="ORF">MUN79_07225</name>
</gene>
<dbReference type="Gene3D" id="2.130.10.130">
    <property type="entry name" value="Integrin alpha, N-terminal"/>
    <property type="match status" value="1"/>
</dbReference>
<accession>A0A8T9Q887</accession>
<dbReference type="SUPFAM" id="SSF69318">
    <property type="entry name" value="Integrin alpha N-terminal domain"/>
    <property type="match status" value="1"/>
</dbReference>
<dbReference type="InterPro" id="IPR013517">
    <property type="entry name" value="FG-GAP"/>
</dbReference>
<sequence length="190" mass="19005">MFLNNGAGLFGAESQIPIMAGSVRSIALGDVDADGDLDLLTPATAPRGVSIRLNNGLGVFSVPAINAEVSENNGIIAVTPGDLDADGDLDYVVCSPGSITSRLNQPVTLASTAATASAVFSTYPNPARTAVTVAGVAPRAAIAVLDALGRRVAAATADAAGTVQLNLPVGLAPGVYVVRAGAQVQRLLVE</sequence>
<organism evidence="2 3">
    <name type="scientific">Hymenobacter cellulosilyticus</name>
    <dbReference type="NCBI Taxonomy" id="2932248"/>
    <lineage>
        <taxon>Bacteria</taxon>
        <taxon>Pseudomonadati</taxon>
        <taxon>Bacteroidota</taxon>
        <taxon>Cytophagia</taxon>
        <taxon>Cytophagales</taxon>
        <taxon>Hymenobacteraceae</taxon>
        <taxon>Hymenobacter</taxon>
    </lineage>
</organism>
<dbReference type="PANTHER" id="PTHR46580">
    <property type="entry name" value="SENSOR KINASE-RELATED"/>
    <property type="match status" value="1"/>
</dbReference>
<dbReference type="NCBIfam" id="TIGR04183">
    <property type="entry name" value="Por_Secre_tail"/>
    <property type="match status" value="1"/>
</dbReference>
<dbReference type="KEGG" id="hcu:MUN79_07225"/>
<keyword evidence="3" id="KW-1185">Reference proteome</keyword>